<keyword evidence="10 19" id="KW-0274">FAD</keyword>
<evidence type="ECO:0000256" key="6">
    <source>
        <dbReference type="ARBA" id="ARBA00015188"/>
    </source>
</evidence>
<comment type="subcellular location">
    <subcellularLocation>
        <location evidence="3 19">Cytoplasm</location>
    </subcellularLocation>
</comment>
<dbReference type="InterPro" id="IPR016169">
    <property type="entry name" value="FAD-bd_PCMH_sub2"/>
</dbReference>
<name>A0A059F9W7_9PROT</name>
<dbReference type="AlphaFoldDB" id="A0A059F9W7"/>
<evidence type="ECO:0000256" key="12">
    <source>
        <dbReference type="ARBA" id="ARBA00022960"/>
    </source>
</evidence>
<evidence type="ECO:0000313" key="23">
    <source>
        <dbReference type="Proteomes" id="UP000024816"/>
    </source>
</evidence>
<dbReference type="EC" id="1.3.1.98" evidence="5 19"/>
<organism evidence="22 23">
    <name type="scientific">Hyphomonas jannaschiana VP2</name>
    <dbReference type="NCBI Taxonomy" id="1280952"/>
    <lineage>
        <taxon>Bacteria</taxon>
        <taxon>Pseudomonadati</taxon>
        <taxon>Pseudomonadota</taxon>
        <taxon>Alphaproteobacteria</taxon>
        <taxon>Hyphomonadales</taxon>
        <taxon>Hyphomonadaceae</taxon>
        <taxon>Hyphomonas</taxon>
    </lineage>
</organism>
<evidence type="ECO:0000256" key="5">
    <source>
        <dbReference type="ARBA" id="ARBA00012518"/>
    </source>
</evidence>
<proteinExistence type="inferred from homology"/>
<dbReference type="HAMAP" id="MF_00037">
    <property type="entry name" value="MurB"/>
    <property type="match status" value="1"/>
</dbReference>
<evidence type="ECO:0000256" key="9">
    <source>
        <dbReference type="ARBA" id="ARBA00022630"/>
    </source>
</evidence>
<dbReference type="NCBIfam" id="NF010480">
    <property type="entry name" value="PRK13905.1"/>
    <property type="match status" value="1"/>
</dbReference>
<evidence type="ECO:0000256" key="7">
    <source>
        <dbReference type="ARBA" id="ARBA00022490"/>
    </source>
</evidence>
<dbReference type="GO" id="GO:0071949">
    <property type="term" value="F:FAD binding"/>
    <property type="evidence" value="ECO:0007669"/>
    <property type="project" value="InterPro"/>
</dbReference>
<dbReference type="EMBL" id="ARYJ01000008">
    <property type="protein sequence ID" value="KCZ87392.1"/>
    <property type="molecule type" value="Genomic_DNA"/>
</dbReference>
<evidence type="ECO:0000256" key="4">
    <source>
        <dbReference type="ARBA" id="ARBA00004752"/>
    </source>
</evidence>
<evidence type="ECO:0000256" key="2">
    <source>
        <dbReference type="ARBA" id="ARBA00003921"/>
    </source>
</evidence>
<dbReference type="GO" id="GO:0009252">
    <property type="term" value="P:peptidoglycan biosynthetic process"/>
    <property type="evidence" value="ECO:0007669"/>
    <property type="project" value="UniProtKB-UniRule"/>
</dbReference>
<dbReference type="GO" id="GO:0051301">
    <property type="term" value="P:cell division"/>
    <property type="evidence" value="ECO:0007669"/>
    <property type="project" value="UniProtKB-KW"/>
</dbReference>
<keyword evidence="13 19" id="KW-0573">Peptidoglycan synthesis</keyword>
<protein>
    <recommendedName>
        <fullName evidence="6 19">UDP-N-acetylenolpyruvoylglucosamine reductase</fullName>
        <ecNumber evidence="5 19">1.3.1.98</ecNumber>
    </recommendedName>
    <alternativeName>
        <fullName evidence="17 19">UDP-N-acetylmuramate dehydrogenase</fullName>
    </alternativeName>
</protein>
<evidence type="ECO:0000313" key="22">
    <source>
        <dbReference type="EMBL" id="KCZ87392.1"/>
    </source>
</evidence>
<keyword evidence="11 19" id="KW-0521">NADP</keyword>
<keyword evidence="12 19" id="KW-0133">Cell shape</keyword>
<dbReference type="Proteomes" id="UP000024816">
    <property type="component" value="Unassembled WGS sequence"/>
</dbReference>
<dbReference type="SUPFAM" id="SSF56194">
    <property type="entry name" value="Uridine diphospho-N-Acetylenolpyruvylglucosamine reductase, MurB, C-terminal domain"/>
    <property type="match status" value="1"/>
</dbReference>
<dbReference type="STRING" id="1280952.HJA_12670"/>
<keyword evidence="8 19" id="KW-0132">Cell division</keyword>
<dbReference type="GO" id="GO:0005829">
    <property type="term" value="C:cytosol"/>
    <property type="evidence" value="ECO:0007669"/>
    <property type="project" value="TreeGrafter"/>
</dbReference>
<dbReference type="InterPro" id="IPR016167">
    <property type="entry name" value="FAD-bd_PCMH_sub1"/>
</dbReference>
<comment type="pathway">
    <text evidence="4 19">Cell wall biogenesis; peptidoglycan biosynthesis.</text>
</comment>
<dbReference type="Gene3D" id="3.90.78.10">
    <property type="entry name" value="UDP-N-acetylenolpyruvoylglucosamine reductase, C-terminal domain"/>
    <property type="match status" value="1"/>
</dbReference>
<dbReference type="GO" id="GO:0008762">
    <property type="term" value="F:UDP-N-acetylmuramate dehydrogenase activity"/>
    <property type="evidence" value="ECO:0007669"/>
    <property type="project" value="UniProtKB-UniRule"/>
</dbReference>
<keyword evidence="16 19" id="KW-0961">Cell wall biogenesis/degradation</keyword>
<dbReference type="InterPro" id="IPR036318">
    <property type="entry name" value="FAD-bd_PCMH-like_sf"/>
</dbReference>
<dbReference type="Gene3D" id="3.30.43.10">
    <property type="entry name" value="Uridine Diphospho-n-acetylenolpyruvylglucosamine Reductase, domain 2"/>
    <property type="match status" value="1"/>
</dbReference>
<evidence type="ECO:0000256" key="3">
    <source>
        <dbReference type="ARBA" id="ARBA00004496"/>
    </source>
</evidence>
<reference evidence="22 23" key="1">
    <citation type="journal article" date="2014" name="Antonie Van Leeuwenhoek">
        <title>Hyphomonas beringensis sp. nov. and Hyphomonas chukchiensis sp. nov., isolated from surface seawater of the Bering Sea and Chukchi Sea.</title>
        <authorList>
            <person name="Li C."/>
            <person name="Lai Q."/>
            <person name="Li G."/>
            <person name="Dong C."/>
            <person name="Wang J."/>
            <person name="Liao Y."/>
            <person name="Shao Z."/>
        </authorList>
    </citation>
    <scope>NUCLEOTIDE SEQUENCE [LARGE SCALE GENOMIC DNA]</scope>
    <source>
        <strain evidence="22 23">VP2</strain>
    </source>
</reference>
<dbReference type="InterPro" id="IPR036635">
    <property type="entry name" value="MurB_C_sf"/>
</dbReference>
<dbReference type="PANTHER" id="PTHR21071">
    <property type="entry name" value="UDP-N-ACETYLENOLPYRUVOYLGLUCOSAMINE REDUCTASE"/>
    <property type="match status" value="1"/>
</dbReference>
<dbReference type="Gene3D" id="3.30.465.10">
    <property type="match status" value="1"/>
</dbReference>
<dbReference type="InterPro" id="IPR011601">
    <property type="entry name" value="MurB_C"/>
</dbReference>
<comment type="caution">
    <text evidence="22">The sequence shown here is derived from an EMBL/GenBank/DDBJ whole genome shotgun (WGS) entry which is preliminary data.</text>
</comment>
<dbReference type="eggNOG" id="COG0812">
    <property type="taxonomic scope" value="Bacteria"/>
</dbReference>
<gene>
    <name evidence="19" type="primary">murB</name>
    <name evidence="22" type="ORF">HJA_12670</name>
</gene>
<dbReference type="Pfam" id="PF02873">
    <property type="entry name" value="MurB_C"/>
    <property type="match status" value="1"/>
</dbReference>
<evidence type="ECO:0000256" key="17">
    <source>
        <dbReference type="ARBA" id="ARBA00031026"/>
    </source>
</evidence>
<dbReference type="InterPro" id="IPR006094">
    <property type="entry name" value="Oxid_FAD_bind_N"/>
</dbReference>
<comment type="catalytic activity">
    <reaction evidence="18 19">
        <text>UDP-N-acetyl-alpha-D-muramate + NADP(+) = UDP-N-acetyl-3-O-(1-carboxyvinyl)-alpha-D-glucosamine + NADPH + H(+)</text>
        <dbReference type="Rhea" id="RHEA:12248"/>
        <dbReference type="ChEBI" id="CHEBI:15378"/>
        <dbReference type="ChEBI" id="CHEBI:57783"/>
        <dbReference type="ChEBI" id="CHEBI:58349"/>
        <dbReference type="ChEBI" id="CHEBI:68483"/>
        <dbReference type="ChEBI" id="CHEBI:70757"/>
        <dbReference type="EC" id="1.3.1.98"/>
    </reaction>
</comment>
<dbReference type="UniPathway" id="UPA00219"/>
<evidence type="ECO:0000256" key="15">
    <source>
        <dbReference type="ARBA" id="ARBA00023306"/>
    </source>
</evidence>
<sequence>MTAFPLPPVRGKIIVNAPLAPYTWFRVGGPADALFLPADEEDLSAFLTALDPAVPVTVLGVGSNVIVRDGGIRGVVIRLMGKYWGMAQALDGITMEARAGALDLSVAKAAAQNGIRGLEFLSGIPGSIGGATRTNAGCYGRELRDTLVALHGFRRDGSPAAYRGPGKPGAQPEAHFSYRHTDLPDDLIVTRLILEGNGTDAPEAILSDIEQLQARRADTQPIKEKTSGSTFANPDPPGTPDQRSAWKLIDAAGCRGLKVGGAQVSPKHCNFLINTGDATAADLEALGELVRRRVLETQGVELRWEVRRVGQLASETA</sequence>
<evidence type="ECO:0000256" key="1">
    <source>
        <dbReference type="ARBA" id="ARBA00001974"/>
    </source>
</evidence>
<dbReference type="RefSeq" id="WP_035582885.1">
    <property type="nucleotide sequence ID" value="NZ_ARYJ01000008.1"/>
</dbReference>
<comment type="similarity">
    <text evidence="19">Belongs to the MurB family.</text>
</comment>
<evidence type="ECO:0000256" key="16">
    <source>
        <dbReference type="ARBA" id="ARBA00023316"/>
    </source>
</evidence>
<dbReference type="SUPFAM" id="SSF56176">
    <property type="entry name" value="FAD-binding/transporter-associated domain-like"/>
    <property type="match status" value="1"/>
</dbReference>
<evidence type="ECO:0000256" key="18">
    <source>
        <dbReference type="ARBA" id="ARBA00048914"/>
    </source>
</evidence>
<keyword evidence="23" id="KW-1185">Reference proteome</keyword>
<keyword evidence="15 19" id="KW-0131">Cell cycle</keyword>
<dbReference type="InterPro" id="IPR003170">
    <property type="entry name" value="MurB"/>
</dbReference>
<dbReference type="NCBIfam" id="TIGR00179">
    <property type="entry name" value="murB"/>
    <property type="match status" value="1"/>
</dbReference>
<evidence type="ECO:0000256" key="8">
    <source>
        <dbReference type="ARBA" id="ARBA00022618"/>
    </source>
</evidence>
<comment type="function">
    <text evidence="2 19">Cell wall formation.</text>
</comment>
<evidence type="ECO:0000256" key="19">
    <source>
        <dbReference type="HAMAP-Rule" id="MF_00037"/>
    </source>
</evidence>
<evidence type="ECO:0000256" key="13">
    <source>
        <dbReference type="ARBA" id="ARBA00022984"/>
    </source>
</evidence>
<feature type="active site" description="Proton donor" evidence="19">
    <location>
        <position position="229"/>
    </location>
</feature>
<dbReference type="GO" id="GO:0008360">
    <property type="term" value="P:regulation of cell shape"/>
    <property type="evidence" value="ECO:0007669"/>
    <property type="project" value="UniProtKB-KW"/>
</dbReference>
<feature type="active site" evidence="19">
    <location>
        <position position="305"/>
    </location>
</feature>
<evidence type="ECO:0000256" key="10">
    <source>
        <dbReference type="ARBA" id="ARBA00022827"/>
    </source>
</evidence>
<feature type="region of interest" description="Disordered" evidence="20">
    <location>
        <begin position="220"/>
        <end position="243"/>
    </location>
</feature>
<dbReference type="PATRIC" id="fig|1280952.3.peg.2534"/>
<evidence type="ECO:0000256" key="11">
    <source>
        <dbReference type="ARBA" id="ARBA00022857"/>
    </source>
</evidence>
<evidence type="ECO:0000259" key="21">
    <source>
        <dbReference type="PROSITE" id="PS51387"/>
    </source>
</evidence>
<comment type="cofactor">
    <cofactor evidence="1 19">
        <name>FAD</name>
        <dbReference type="ChEBI" id="CHEBI:57692"/>
    </cofactor>
</comment>
<keyword evidence="14 19" id="KW-0560">Oxidoreductase</keyword>
<accession>A0A059F9W7</accession>
<dbReference type="OrthoDB" id="9804753at2"/>
<feature type="domain" description="FAD-binding PCMH-type" evidence="21">
    <location>
        <begin position="27"/>
        <end position="199"/>
    </location>
</feature>
<keyword evidence="9 19" id="KW-0285">Flavoprotein</keyword>
<evidence type="ECO:0000256" key="14">
    <source>
        <dbReference type="ARBA" id="ARBA00023002"/>
    </source>
</evidence>
<dbReference type="InterPro" id="IPR016166">
    <property type="entry name" value="FAD-bd_PCMH"/>
</dbReference>
<dbReference type="Pfam" id="PF01565">
    <property type="entry name" value="FAD_binding_4"/>
    <property type="match status" value="1"/>
</dbReference>
<dbReference type="PROSITE" id="PS51387">
    <property type="entry name" value="FAD_PCMH"/>
    <property type="match status" value="1"/>
</dbReference>
<dbReference type="PANTHER" id="PTHR21071:SF4">
    <property type="entry name" value="UDP-N-ACETYLENOLPYRUVOYLGLUCOSAMINE REDUCTASE"/>
    <property type="match status" value="1"/>
</dbReference>
<dbReference type="GO" id="GO:0071555">
    <property type="term" value="P:cell wall organization"/>
    <property type="evidence" value="ECO:0007669"/>
    <property type="project" value="UniProtKB-KW"/>
</dbReference>
<keyword evidence="7 19" id="KW-0963">Cytoplasm</keyword>
<evidence type="ECO:0000256" key="20">
    <source>
        <dbReference type="SAM" id="MobiDB-lite"/>
    </source>
</evidence>
<feature type="active site" evidence="19">
    <location>
        <position position="179"/>
    </location>
</feature>